<dbReference type="PANTHER" id="PTHR35006">
    <property type="entry name" value="GLYOXALASE FAMILY PROTEIN (AFU_ORTHOLOGUE AFUA_5G14830)"/>
    <property type="match status" value="1"/>
</dbReference>
<dbReference type="RefSeq" id="WP_011952699.1">
    <property type="nucleotide sequence ID" value="NZ_CP059319.1"/>
</dbReference>
<proteinExistence type="predicted"/>
<dbReference type="AlphaFoldDB" id="A0A975D1T7"/>
<reference evidence="2" key="1">
    <citation type="submission" date="2020-07" db="EMBL/GenBank/DDBJ databases">
        <authorList>
            <person name="Camacho E."/>
        </authorList>
    </citation>
    <scope>NUCLEOTIDE SEQUENCE</scope>
    <source>
        <strain evidence="2">MPO218</strain>
    </source>
</reference>
<dbReference type="CDD" id="cd07262">
    <property type="entry name" value="VOC_like"/>
    <property type="match status" value="1"/>
</dbReference>
<dbReference type="InterPro" id="IPR004360">
    <property type="entry name" value="Glyas_Fos-R_dOase_dom"/>
</dbReference>
<gene>
    <name evidence="2" type="ORF">HRJ34_24015</name>
</gene>
<evidence type="ECO:0000313" key="2">
    <source>
        <dbReference type="EMBL" id="QTH21348.1"/>
    </source>
</evidence>
<dbReference type="PANTHER" id="PTHR35006:SF1">
    <property type="entry name" value="BLL2941 PROTEIN"/>
    <property type="match status" value="1"/>
</dbReference>
<sequence>MPGISYATIGSNDLEKAKAFYDELLGSIGWGTAMDLPTGGRIYGDGASMFGVLSPYDGGAASAGNGTMIGFSFDSVEALARFHARALALGATNEGDPGERMPGACFGYFRDPDGNKLCAYRIG</sequence>
<dbReference type="SUPFAM" id="SSF54593">
    <property type="entry name" value="Glyoxalase/Bleomycin resistance protein/Dihydroxybiphenyl dioxygenase"/>
    <property type="match status" value="1"/>
</dbReference>
<dbReference type="InterPro" id="IPR029068">
    <property type="entry name" value="Glyas_Bleomycin-R_OHBP_Dase"/>
</dbReference>
<dbReference type="Pfam" id="PF00903">
    <property type="entry name" value="Glyoxalase"/>
    <property type="match status" value="1"/>
</dbReference>
<evidence type="ECO:0000259" key="1">
    <source>
        <dbReference type="PROSITE" id="PS51819"/>
    </source>
</evidence>
<dbReference type="EMBL" id="CP059319">
    <property type="protein sequence ID" value="QTH21348.1"/>
    <property type="molecule type" value="Genomic_DNA"/>
</dbReference>
<feature type="domain" description="VOC" evidence="1">
    <location>
        <begin position="3"/>
        <end position="122"/>
    </location>
</feature>
<dbReference type="OMA" id="CVGNGMM"/>
<protein>
    <submittedName>
        <fullName evidence="2">VOC family protein</fullName>
    </submittedName>
</protein>
<accession>A0A975D1T7</accession>
<dbReference type="InterPro" id="IPR037523">
    <property type="entry name" value="VOC_core"/>
</dbReference>
<dbReference type="Gene3D" id="3.10.180.10">
    <property type="entry name" value="2,3-Dihydroxybiphenyl 1,2-Dioxygenase, domain 1"/>
    <property type="match status" value="1"/>
</dbReference>
<dbReference type="Proteomes" id="UP000664914">
    <property type="component" value="Chromosome"/>
</dbReference>
<reference evidence="2" key="2">
    <citation type="submission" date="2021-04" db="EMBL/GenBank/DDBJ databases">
        <title>Isolation and genomic analysis of the ibuprofen-degrading bacterium Sphingomonas strain MPO218.</title>
        <authorList>
            <person name="Aulestia M."/>
            <person name="Flores A."/>
            <person name="Mangas E.L."/>
            <person name="Perez-Pulido A.J."/>
            <person name="Santero E."/>
            <person name="Camacho E.M."/>
        </authorList>
    </citation>
    <scope>NUCLEOTIDE SEQUENCE</scope>
    <source>
        <strain evidence="2">MPO218</strain>
    </source>
</reference>
<organism evidence="2 3">
    <name type="scientific">Rhizorhabdus wittichii</name>
    <dbReference type="NCBI Taxonomy" id="160791"/>
    <lineage>
        <taxon>Bacteria</taxon>
        <taxon>Pseudomonadati</taxon>
        <taxon>Pseudomonadota</taxon>
        <taxon>Alphaproteobacteria</taxon>
        <taxon>Sphingomonadales</taxon>
        <taxon>Sphingomonadaceae</taxon>
        <taxon>Rhizorhabdus</taxon>
    </lineage>
</organism>
<name>A0A975D1T7_9SPHN</name>
<evidence type="ECO:0000313" key="3">
    <source>
        <dbReference type="Proteomes" id="UP000664914"/>
    </source>
</evidence>
<dbReference type="PROSITE" id="PS51819">
    <property type="entry name" value="VOC"/>
    <property type="match status" value="1"/>
</dbReference>